<sequence length="130" mass="14839">MGSIVWSIEYLYPVPRNCKGLVANLMPDSSPVVFHEAPTIQLIPEQSTFVYVVNARAAKSKEFLNVCLLRVQQQFRKPLKDIDLATLPCFLEVHKIVLPNTLKQNPVVLLRLVISFALLRHVNNRFVNSR</sequence>
<reference evidence="1" key="1">
    <citation type="submission" date="2018-07" db="EMBL/GenBank/DDBJ databases">
        <authorList>
            <person name="Quirk P.G."/>
            <person name="Krulwich T.A."/>
        </authorList>
    </citation>
    <scope>NUCLEOTIDE SEQUENCE</scope>
</reference>
<protein>
    <submittedName>
        <fullName evidence="1">CSON004416 protein</fullName>
    </submittedName>
</protein>
<proteinExistence type="predicted"/>
<dbReference type="AlphaFoldDB" id="A0A336N1B3"/>
<evidence type="ECO:0000313" key="1">
    <source>
        <dbReference type="EMBL" id="SSX32048.1"/>
    </source>
</evidence>
<dbReference type="VEuPathDB" id="VectorBase:CSON004416"/>
<organism evidence="1">
    <name type="scientific">Culicoides sonorensis</name>
    <name type="common">Biting midge</name>
    <dbReference type="NCBI Taxonomy" id="179676"/>
    <lineage>
        <taxon>Eukaryota</taxon>
        <taxon>Metazoa</taxon>
        <taxon>Ecdysozoa</taxon>
        <taxon>Arthropoda</taxon>
        <taxon>Hexapoda</taxon>
        <taxon>Insecta</taxon>
        <taxon>Pterygota</taxon>
        <taxon>Neoptera</taxon>
        <taxon>Endopterygota</taxon>
        <taxon>Diptera</taxon>
        <taxon>Nematocera</taxon>
        <taxon>Chironomoidea</taxon>
        <taxon>Ceratopogonidae</taxon>
        <taxon>Ceratopogoninae</taxon>
        <taxon>Culicoides</taxon>
        <taxon>Monoculicoides</taxon>
    </lineage>
</organism>
<name>A0A336N1B3_CULSO</name>
<accession>A0A336N1B3</accession>
<dbReference type="EMBL" id="UFQT01001870">
    <property type="protein sequence ID" value="SSX32048.1"/>
    <property type="molecule type" value="Genomic_DNA"/>
</dbReference>
<gene>
    <name evidence="1" type="primary">CSON004416</name>
</gene>